<proteinExistence type="inferred from homology"/>
<keyword evidence="16" id="KW-1185">Reference proteome</keyword>
<dbReference type="EMBL" id="MU857185">
    <property type="protein sequence ID" value="KAK4149229.1"/>
    <property type="molecule type" value="Genomic_DNA"/>
</dbReference>
<feature type="binding site" evidence="11">
    <location>
        <position position="103"/>
    </location>
    <ligand>
        <name>ATP</name>
        <dbReference type="ChEBI" id="CHEBI:30616"/>
    </ligand>
</feature>
<feature type="domain" description="AGC-kinase C-terminal" evidence="14">
    <location>
        <begin position="310"/>
        <end position="393"/>
    </location>
</feature>
<feature type="domain" description="Protein kinase" evidence="13">
    <location>
        <begin position="74"/>
        <end position="393"/>
    </location>
</feature>
<dbReference type="PROSITE" id="PS00108">
    <property type="entry name" value="PROTEIN_KINASE_ST"/>
    <property type="match status" value="1"/>
</dbReference>
<dbReference type="SUPFAM" id="SSF56112">
    <property type="entry name" value="Protein kinase-like (PK-like)"/>
    <property type="match status" value="1"/>
</dbReference>
<name>A0AAN6ZT89_9PEZI</name>
<dbReference type="InterPro" id="IPR008271">
    <property type="entry name" value="Ser/Thr_kinase_AS"/>
</dbReference>
<dbReference type="PROSITE" id="PS51285">
    <property type="entry name" value="AGC_KINASE_CTER"/>
    <property type="match status" value="1"/>
</dbReference>
<dbReference type="AlphaFoldDB" id="A0AAN6ZT89"/>
<evidence type="ECO:0000313" key="16">
    <source>
        <dbReference type="Proteomes" id="UP001302745"/>
    </source>
</evidence>
<dbReference type="EC" id="2.7.11.1" evidence="1"/>
<evidence type="ECO:0000256" key="2">
    <source>
        <dbReference type="ARBA" id="ARBA00022527"/>
    </source>
</evidence>
<dbReference type="InterPro" id="IPR000961">
    <property type="entry name" value="AGC-kinase_C"/>
</dbReference>
<dbReference type="PROSITE" id="PS50011">
    <property type="entry name" value="PROTEIN_KINASE_DOM"/>
    <property type="match status" value="1"/>
</dbReference>
<dbReference type="GO" id="GO:0005524">
    <property type="term" value="F:ATP binding"/>
    <property type="evidence" value="ECO:0007669"/>
    <property type="project" value="UniProtKB-UniRule"/>
</dbReference>
<comment type="catalytic activity">
    <reaction evidence="10">
        <text>L-seryl-[protein] + ATP = O-phospho-L-seryl-[protein] + ADP + H(+)</text>
        <dbReference type="Rhea" id="RHEA:17989"/>
        <dbReference type="Rhea" id="RHEA-COMP:9863"/>
        <dbReference type="Rhea" id="RHEA-COMP:11604"/>
        <dbReference type="ChEBI" id="CHEBI:15378"/>
        <dbReference type="ChEBI" id="CHEBI:29999"/>
        <dbReference type="ChEBI" id="CHEBI:30616"/>
        <dbReference type="ChEBI" id="CHEBI:83421"/>
        <dbReference type="ChEBI" id="CHEBI:456216"/>
        <dbReference type="EC" id="2.7.11.1"/>
    </reaction>
</comment>
<accession>A0AAN6ZT89</accession>
<evidence type="ECO:0000313" key="15">
    <source>
        <dbReference type="EMBL" id="KAK4149229.1"/>
    </source>
</evidence>
<reference evidence="15" key="2">
    <citation type="submission" date="2023-05" db="EMBL/GenBank/DDBJ databases">
        <authorList>
            <consortium name="Lawrence Berkeley National Laboratory"/>
            <person name="Steindorff A."/>
            <person name="Hensen N."/>
            <person name="Bonometti L."/>
            <person name="Westerberg I."/>
            <person name="Brannstrom I.O."/>
            <person name="Guillou S."/>
            <person name="Cros-Aarteil S."/>
            <person name="Calhoun S."/>
            <person name="Haridas S."/>
            <person name="Kuo A."/>
            <person name="Mondo S."/>
            <person name="Pangilinan J."/>
            <person name="Riley R."/>
            <person name="Labutti K."/>
            <person name="Andreopoulos B."/>
            <person name="Lipzen A."/>
            <person name="Chen C."/>
            <person name="Yanf M."/>
            <person name="Daum C."/>
            <person name="Ng V."/>
            <person name="Clum A."/>
            <person name="Ohm R."/>
            <person name="Martin F."/>
            <person name="Silar P."/>
            <person name="Natvig D."/>
            <person name="Lalanne C."/>
            <person name="Gautier V."/>
            <person name="Ament-Velasquez S.L."/>
            <person name="Kruys A."/>
            <person name="Hutchinson M.I."/>
            <person name="Powell A.J."/>
            <person name="Barry K."/>
            <person name="Miller A.N."/>
            <person name="Grigoriev I.V."/>
            <person name="Debuchy R."/>
            <person name="Gladieux P."/>
            <person name="Thoren M.H."/>
            <person name="Johannesson H."/>
        </authorList>
    </citation>
    <scope>NUCLEOTIDE SEQUENCE</scope>
    <source>
        <strain evidence="15">CBS 538.74</strain>
    </source>
</reference>
<comment type="caution">
    <text evidence="15">The sequence shown here is derived from an EMBL/GenBank/DDBJ whole genome shotgun (WGS) entry which is preliminary data.</text>
</comment>
<dbReference type="Gene3D" id="3.30.200.20">
    <property type="entry name" value="Phosphorylase Kinase, domain 1"/>
    <property type="match status" value="2"/>
</dbReference>
<keyword evidence="5 11" id="KW-0547">Nucleotide-binding</keyword>
<dbReference type="InterPro" id="IPR000719">
    <property type="entry name" value="Prot_kinase_dom"/>
</dbReference>
<dbReference type="GO" id="GO:0035556">
    <property type="term" value="P:intracellular signal transduction"/>
    <property type="evidence" value="ECO:0007669"/>
    <property type="project" value="TreeGrafter"/>
</dbReference>
<keyword evidence="6 15" id="KW-0418">Kinase</keyword>
<dbReference type="InterPro" id="IPR011009">
    <property type="entry name" value="Kinase-like_dom_sf"/>
</dbReference>
<evidence type="ECO:0000256" key="6">
    <source>
        <dbReference type="ARBA" id="ARBA00022777"/>
    </source>
</evidence>
<keyword evidence="2 12" id="KW-0723">Serine/threonine-protein kinase</keyword>
<comment type="similarity">
    <text evidence="8">Belongs to the protein kinase superfamily. STE Ser/Thr protein kinase family. COT1 subfamily.</text>
</comment>
<evidence type="ECO:0000256" key="7">
    <source>
        <dbReference type="ARBA" id="ARBA00022840"/>
    </source>
</evidence>
<evidence type="ECO:0000256" key="10">
    <source>
        <dbReference type="ARBA" id="ARBA00048679"/>
    </source>
</evidence>
<dbReference type="Proteomes" id="UP001302745">
    <property type="component" value="Unassembled WGS sequence"/>
</dbReference>
<evidence type="ECO:0000256" key="4">
    <source>
        <dbReference type="ARBA" id="ARBA00022679"/>
    </source>
</evidence>
<dbReference type="InterPro" id="IPR050236">
    <property type="entry name" value="Ser_Thr_kinase_AGC"/>
</dbReference>
<protein>
    <recommendedName>
        <fullName evidence="1">non-specific serine/threonine protein kinase</fullName>
        <ecNumber evidence="1">2.7.11.1</ecNumber>
    </recommendedName>
</protein>
<evidence type="ECO:0000256" key="5">
    <source>
        <dbReference type="ARBA" id="ARBA00022741"/>
    </source>
</evidence>
<evidence type="ECO:0000256" key="8">
    <source>
        <dbReference type="ARBA" id="ARBA00038271"/>
    </source>
</evidence>
<reference evidence="15" key="1">
    <citation type="journal article" date="2023" name="Mol. Phylogenet. Evol.">
        <title>Genome-scale phylogeny and comparative genomics of the fungal order Sordariales.</title>
        <authorList>
            <person name="Hensen N."/>
            <person name="Bonometti L."/>
            <person name="Westerberg I."/>
            <person name="Brannstrom I.O."/>
            <person name="Guillou S."/>
            <person name="Cros-Aarteil S."/>
            <person name="Calhoun S."/>
            <person name="Haridas S."/>
            <person name="Kuo A."/>
            <person name="Mondo S."/>
            <person name="Pangilinan J."/>
            <person name="Riley R."/>
            <person name="LaButti K."/>
            <person name="Andreopoulos B."/>
            <person name="Lipzen A."/>
            <person name="Chen C."/>
            <person name="Yan M."/>
            <person name="Daum C."/>
            <person name="Ng V."/>
            <person name="Clum A."/>
            <person name="Steindorff A."/>
            <person name="Ohm R.A."/>
            <person name="Martin F."/>
            <person name="Silar P."/>
            <person name="Natvig D.O."/>
            <person name="Lalanne C."/>
            <person name="Gautier V."/>
            <person name="Ament-Velasquez S.L."/>
            <person name="Kruys A."/>
            <person name="Hutchinson M.I."/>
            <person name="Powell A.J."/>
            <person name="Barry K."/>
            <person name="Miller A.N."/>
            <person name="Grigoriev I.V."/>
            <person name="Debuchy R."/>
            <person name="Gladieux P."/>
            <person name="Hiltunen Thoren M."/>
            <person name="Johannesson H."/>
        </authorList>
    </citation>
    <scope>NUCLEOTIDE SEQUENCE</scope>
    <source>
        <strain evidence="15">CBS 538.74</strain>
    </source>
</reference>
<evidence type="ECO:0000256" key="3">
    <source>
        <dbReference type="ARBA" id="ARBA00022553"/>
    </source>
</evidence>
<dbReference type="FunFam" id="3.30.200.20:FF:000192">
    <property type="entry name" value="Serine/threonine-protein kinase cot-1"/>
    <property type="match status" value="1"/>
</dbReference>
<dbReference type="Pfam" id="PF00069">
    <property type="entry name" value="Pkinase"/>
    <property type="match status" value="1"/>
</dbReference>
<evidence type="ECO:0000256" key="9">
    <source>
        <dbReference type="ARBA" id="ARBA00047899"/>
    </source>
</evidence>
<dbReference type="FunFam" id="1.10.510.10:FF:000024">
    <property type="entry name" value="Probable serine/threonine-protein kinase cot-1"/>
    <property type="match status" value="1"/>
</dbReference>
<comment type="catalytic activity">
    <reaction evidence="9">
        <text>L-threonyl-[protein] + ATP = O-phospho-L-threonyl-[protein] + ADP + H(+)</text>
        <dbReference type="Rhea" id="RHEA:46608"/>
        <dbReference type="Rhea" id="RHEA-COMP:11060"/>
        <dbReference type="Rhea" id="RHEA-COMP:11605"/>
        <dbReference type="ChEBI" id="CHEBI:15378"/>
        <dbReference type="ChEBI" id="CHEBI:30013"/>
        <dbReference type="ChEBI" id="CHEBI:30616"/>
        <dbReference type="ChEBI" id="CHEBI:61977"/>
        <dbReference type="ChEBI" id="CHEBI:456216"/>
        <dbReference type="EC" id="2.7.11.1"/>
    </reaction>
</comment>
<dbReference type="InterPro" id="IPR017441">
    <property type="entry name" value="Protein_kinase_ATP_BS"/>
</dbReference>
<evidence type="ECO:0000256" key="1">
    <source>
        <dbReference type="ARBA" id="ARBA00012513"/>
    </source>
</evidence>
<evidence type="ECO:0000256" key="11">
    <source>
        <dbReference type="PROSITE-ProRule" id="PRU10141"/>
    </source>
</evidence>
<sequence length="393" mass="45483">MFNQKRHNQFRYAFFQDAFKRAQQFHDRQVELERRSINFSQSSRLLEFQLWAQAGMSEARYLRFLRTKEELSNYTFIRTIGKGHYGEVKLVRKKENGRLYALKRMAKSEALIDKKRLARARAERDALAESDSEWVVKLHSAFQDKTSLYLLMEFLPGGDLMMLLMHAPDWTESAAVFYGAEITMAIEAVHDLGYIHRDIKPDNILLDRNGHIKLADFGGAKNIHARHNMGRYIDLLGDERVPKRDYIGGAAEWEKEDFTTNSIVGTLRYMAPELILEQQYSYEVDYLITDNATRLGREGANEIKAHPFFAQIDFTAPGLRQSRAPFIPKLRSLDDTSFFPIDELPQDDWPLPPPPPPRPCPVVIPADEDEGHEPGMVLPFVGFSFRRHLNPYM</sequence>
<keyword evidence="7 11" id="KW-0067">ATP-binding</keyword>
<dbReference type="SMART" id="SM00220">
    <property type="entry name" value="S_TKc"/>
    <property type="match status" value="1"/>
</dbReference>
<evidence type="ECO:0000259" key="13">
    <source>
        <dbReference type="PROSITE" id="PS50011"/>
    </source>
</evidence>
<keyword evidence="3" id="KW-0597">Phosphoprotein</keyword>
<keyword evidence="4" id="KW-0808">Transferase</keyword>
<dbReference type="GO" id="GO:0007010">
    <property type="term" value="P:cytoskeleton organization"/>
    <property type="evidence" value="ECO:0007669"/>
    <property type="project" value="UniProtKB-ARBA"/>
</dbReference>
<dbReference type="GO" id="GO:0004674">
    <property type="term" value="F:protein serine/threonine kinase activity"/>
    <property type="evidence" value="ECO:0007669"/>
    <property type="project" value="UniProtKB-KW"/>
</dbReference>
<gene>
    <name evidence="15" type="ORF">C8A00DRAFT_47116</name>
</gene>
<evidence type="ECO:0000259" key="14">
    <source>
        <dbReference type="PROSITE" id="PS51285"/>
    </source>
</evidence>
<dbReference type="Gene3D" id="1.10.510.10">
    <property type="entry name" value="Transferase(Phosphotransferase) domain 1"/>
    <property type="match status" value="2"/>
</dbReference>
<dbReference type="PANTHER" id="PTHR24356:SF184">
    <property type="entry name" value="SERINE_THREONINE-PROTEIN KINASE TRICORNERED"/>
    <property type="match status" value="1"/>
</dbReference>
<dbReference type="PANTHER" id="PTHR24356">
    <property type="entry name" value="SERINE/THREONINE-PROTEIN KINASE"/>
    <property type="match status" value="1"/>
</dbReference>
<dbReference type="PROSITE" id="PS00107">
    <property type="entry name" value="PROTEIN_KINASE_ATP"/>
    <property type="match status" value="1"/>
</dbReference>
<evidence type="ECO:0000256" key="12">
    <source>
        <dbReference type="RuleBase" id="RU000304"/>
    </source>
</evidence>
<organism evidence="15 16">
    <name type="scientific">Chaetomidium leptoderma</name>
    <dbReference type="NCBI Taxonomy" id="669021"/>
    <lineage>
        <taxon>Eukaryota</taxon>
        <taxon>Fungi</taxon>
        <taxon>Dikarya</taxon>
        <taxon>Ascomycota</taxon>
        <taxon>Pezizomycotina</taxon>
        <taxon>Sordariomycetes</taxon>
        <taxon>Sordariomycetidae</taxon>
        <taxon>Sordariales</taxon>
        <taxon>Chaetomiaceae</taxon>
        <taxon>Chaetomidium</taxon>
    </lineage>
</organism>